<evidence type="ECO:0000256" key="2">
    <source>
        <dbReference type="SAM" id="Phobius"/>
    </source>
</evidence>
<dbReference type="Pfam" id="PF07228">
    <property type="entry name" value="SpoIIE"/>
    <property type="match status" value="1"/>
</dbReference>
<feature type="transmembrane region" description="Helical" evidence="2">
    <location>
        <begin position="6"/>
        <end position="27"/>
    </location>
</feature>
<dbReference type="Proteomes" id="UP000683575">
    <property type="component" value="Chromosome"/>
</dbReference>
<keyword evidence="2" id="KW-1133">Transmembrane helix</keyword>
<dbReference type="EMBL" id="CP077062">
    <property type="protein sequence ID" value="QWZ10020.1"/>
    <property type="molecule type" value="Genomic_DNA"/>
</dbReference>
<dbReference type="PANTHER" id="PTHR43156:SF2">
    <property type="entry name" value="STAGE II SPORULATION PROTEIN E"/>
    <property type="match status" value="1"/>
</dbReference>
<feature type="domain" description="PPM-type phosphatase" evidence="3">
    <location>
        <begin position="135"/>
        <end position="344"/>
    </location>
</feature>
<sequence>MRSDRFAPAVGAGLATFWLAVLVILDVAVDGSSVVLSPLFALAPLIACAVLPVRTTAVFAAATVTAVVVSGFWDGTWGLGQHTVRIVDVLLISGAAVVVAWVRVRRERQLARVEAIAEVAQRAVLPTLPTHVGEVSLGARYQSAARDALVGGDLYDFYSSEGRVRMLVGDVRGKGVGAVEQAARVIRAFRQAAGTKATLQALAEDMSAYLAPFFDDEEFVTAVLVDVSDPAEVSVVSCGHPPALLVRSGGSSVLEGPVGLPLGLGDTYEAFTVPWEHGDRLLLYTDGLSEARDEHGTFPELSGLAPLIGVGTVDAALDAVLDAVRRHVAGGRLGDDLAVMLLENTAGTPPAQVATVHADIRVSSQKTPR</sequence>
<dbReference type="KEGG" id="nps:KRR39_09965"/>
<name>A0A975T2Y0_9ACTN</name>
<keyword evidence="1" id="KW-0378">Hydrolase</keyword>
<evidence type="ECO:0000256" key="1">
    <source>
        <dbReference type="ARBA" id="ARBA00022801"/>
    </source>
</evidence>
<feature type="transmembrane region" description="Helical" evidence="2">
    <location>
        <begin position="84"/>
        <end position="102"/>
    </location>
</feature>
<dbReference type="RefSeq" id="WP_216941866.1">
    <property type="nucleotide sequence ID" value="NZ_CP077062.1"/>
</dbReference>
<keyword evidence="2" id="KW-0472">Membrane</keyword>
<dbReference type="PANTHER" id="PTHR43156">
    <property type="entry name" value="STAGE II SPORULATION PROTEIN E-RELATED"/>
    <property type="match status" value="1"/>
</dbReference>
<dbReference type="SMART" id="SM00331">
    <property type="entry name" value="PP2C_SIG"/>
    <property type="match status" value="1"/>
</dbReference>
<evidence type="ECO:0000259" key="3">
    <source>
        <dbReference type="SMART" id="SM00331"/>
    </source>
</evidence>
<dbReference type="GO" id="GO:0016791">
    <property type="term" value="F:phosphatase activity"/>
    <property type="evidence" value="ECO:0007669"/>
    <property type="project" value="TreeGrafter"/>
</dbReference>
<accession>A0A975T2Y0</accession>
<protein>
    <submittedName>
        <fullName evidence="4">Serine/threonine-protein phosphatase</fullName>
    </submittedName>
</protein>
<evidence type="ECO:0000313" key="5">
    <source>
        <dbReference type="Proteomes" id="UP000683575"/>
    </source>
</evidence>
<proteinExistence type="predicted"/>
<feature type="transmembrane region" description="Helical" evidence="2">
    <location>
        <begin position="39"/>
        <end position="72"/>
    </location>
</feature>
<dbReference type="InterPro" id="IPR052016">
    <property type="entry name" value="Bact_Sigma-Reg"/>
</dbReference>
<keyword evidence="2" id="KW-0812">Transmembrane</keyword>
<organism evidence="4 5">
    <name type="scientific">Nocardioides panacis</name>
    <dbReference type="NCBI Taxonomy" id="2849501"/>
    <lineage>
        <taxon>Bacteria</taxon>
        <taxon>Bacillati</taxon>
        <taxon>Actinomycetota</taxon>
        <taxon>Actinomycetes</taxon>
        <taxon>Propionibacteriales</taxon>
        <taxon>Nocardioidaceae</taxon>
        <taxon>Nocardioides</taxon>
    </lineage>
</organism>
<gene>
    <name evidence="4" type="ORF">KRR39_09965</name>
</gene>
<keyword evidence="5" id="KW-1185">Reference proteome</keyword>
<dbReference type="InterPro" id="IPR001932">
    <property type="entry name" value="PPM-type_phosphatase-like_dom"/>
</dbReference>
<evidence type="ECO:0000313" key="4">
    <source>
        <dbReference type="EMBL" id="QWZ10020.1"/>
    </source>
</evidence>
<reference evidence="4" key="1">
    <citation type="submission" date="2021-06" db="EMBL/GenBank/DDBJ databases">
        <title>Complete genome sequence of Nocardioides sp. G188.</title>
        <authorList>
            <person name="Im W.-T."/>
        </authorList>
    </citation>
    <scope>NUCLEOTIDE SEQUENCE</scope>
    <source>
        <strain evidence="4">G188</strain>
    </source>
</reference>
<dbReference type="AlphaFoldDB" id="A0A975T2Y0"/>